<sequence>MNSDHTRRKRNNANPVTQRLIVHETFSDSIQLQVVPLNRGSLDWDEPFIAANLSSRINACRIGCQDLESVNSTCAARCNSLIAPDSCQQGCRAIADILLHHIQGR</sequence>
<keyword evidence="3" id="KW-1185">Reference proteome</keyword>
<reference evidence="4" key="1">
    <citation type="submission" date="2017-02" db="UniProtKB">
        <authorList>
            <consortium name="WormBaseParasite"/>
        </authorList>
    </citation>
    <scope>IDENTIFICATION</scope>
</reference>
<protein>
    <recommendedName>
        <fullName evidence="1">Roller-3 N-terminal domain-containing protein</fullName>
    </recommendedName>
</protein>
<dbReference type="InterPro" id="IPR058726">
    <property type="entry name" value="Roller3_N"/>
</dbReference>
<evidence type="ECO:0000313" key="4">
    <source>
        <dbReference type="WBParaSite" id="ASIM_0001601201-mRNA-1"/>
    </source>
</evidence>
<dbReference type="Proteomes" id="UP000267096">
    <property type="component" value="Unassembled WGS sequence"/>
</dbReference>
<name>A0A0M3K4X1_ANISI</name>
<proteinExistence type="predicted"/>
<evidence type="ECO:0000313" key="2">
    <source>
        <dbReference type="EMBL" id="VDK55116.1"/>
    </source>
</evidence>
<evidence type="ECO:0000313" key="3">
    <source>
        <dbReference type="Proteomes" id="UP000267096"/>
    </source>
</evidence>
<feature type="domain" description="Roller-3 N-terminal" evidence="1">
    <location>
        <begin position="34"/>
        <end position="90"/>
    </location>
</feature>
<dbReference type="EMBL" id="UYRR01032311">
    <property type="protein sequence ID" value="VDK55116.1"/>
    <property type="molecule type" value="Genomic_DNA"/>
</dbReference>
<evidence type="ECO:0000259" key="1">
    <source>
        <dbReference type="Pfam" id="PF26432"/>
    </source>
</evidence>
<dbReference type="WBParaSite" id="ASIM_0001601201-mRNA-1">
    <property type="protein sequence ID" value="ASIM_0001601201-mRNA-1"/>
    <property type="gene ID" value="ASIM_0001601201"/>
</dbReference>
<accession>A0A0M3K4X1</accession>
<dbReference type="AlphaFoldDB" id="A0A0M3K4X1"/>
<dbReference type="OrthoDB" id="5873419at2759"/>
<dbReference type="Pfam" id="PF26432">
    <property type="entry name" value="Roller3_N"/>
    <property type="match status" value="1"/>
</dbReference>
<organism evidence="4">
    <name type="scientific">Anisakis simplex</name>
    <name type="common">Herring worm</name>
    <dbReference type="NCBI Taxonomy" id="6269"/>
    <lineage>
        <taxon>Eukaryota</taxon>
        <taxon>Metazoa</taxon>
        <taxon>Ecdysozoa</taxon>
        <taxon>Nematoda</taxon>
        <taxon>Chromadorea</taxon>
        <taxon>Rhabditida</taxon>
        <taxon>Spirurina</taxon>
        <taxon>Ascaridomorpha</taxon>
        <taxon>Ascaridoidea</taxon>
        <taxon>Anisakidae</taxon>
        <taxon>Anisakis</taxon>
        <taxon>Anisakis simplex complex</taxon>
    </lineage>
</organism>
<reference evidence="2 3" key="2">
    <citation type="submission" date="2018-11" db="EMBL/GenBank/DDBJ databases">
        <authorList>
            <consortium name="Pathogen Informatics"/>
        </authorList>
    </citation>
    <scope>NUCLEOTIDE SEQUENCE [LARGE SCALE GENOMIC DNA]</scope>
</reference>
<gene>
    <name evidence="2" type="ORF">ASIM_LOCUS15419</name>
</gene>